<dbReference type="HAMAP" id="MF_02002">
    <property type="entry name" value="Ile_tRNA_synth_type1"/>
    <property type="match status" value="1"/>
</dbReference>
<comment type="cofactor">
    <cofactor evidence="10">
        <name>Zn(2+)</name>
        <dbReference type="ChEBI" id="CHEBI:29105"/>
    </cofactor>
    <text evidence="10">Binds 1 zinc ion per subunit.</text>
</comment>
<comment type="subcellular location">
    <subcellularLocation>
        <location evidence="10">Cytoplasm</location>
    </subcellularLocation>
</comment>
<evidence type="ECO:0000256" key="5">
    <source>
        <dbReference type="ARBA" id="ARBA00022840"/>
    </source>
</evidence>
<evidence type="ECO:0000313" key="15">
    <source>
        <dbReference type="Proteomes" id="UP000824002"/>
    </source>
</evidence>
<dbReference type="InterPro" id="IPR033708">
    <property type="entry name" value="Anticodon_Ile_BEm"/>
</dbReference>
<feature type="binding site" evidence="10">
    <location>
        <position position="903"/>
    </location>
    <ligand>
        <name>Zn(2+)</name>
        <dbReference type="ChEBI" id="CHEBI:29105"/>
    </ligand>
</feature>
<dbReference type="InterPro" id="IPR002300">
    <property type="entry name" value="aa-tRNA-synth_Ia"/>
</dbReference>
<evidence type="ECO:0000259" key="12">
    <source>
        <dbReference type="Pfam" id="PF06827"/>
    </source>
</evidence>
<proteinExistence type="inferred from homology"/>
<dbReference type="SUPFAM" id="SSF47323">
    <property type="entry name" value="Anticodon-binding domain of a subclass of class I aminoacyl-tRNA synthetases"/>
    <property type="match status" value="1"/>
</dbReference>
<dbReference type="GO" id="GO:0002161">
    <property type="term" value="F:aminoacyl-tRNA deacylase activity"/>
    <property type="evidence" value="ECO:0007669"/>
    <property type="project" value="InterPro"/>
</dbReference>
<dbReference type="CDD" id="cd00818">
    <property type="entry name" value="IleRS_core"/>
    <property type="match status" value="1"/>
</dbReference>
<dbReference type="EMBL" id="DVJP01000066">
    <property type="protein sequence ID" value="HIS77103.1"/>
    <property type="molecule type" value="Genomic_DNA"/>
</dbReference>
<comment type="catalytic activity">
    <reaction evidence="9 10">
        <text>tRNA(Ile) + L-isoleucine + ATP = L-isoleucyl-tRNA(Ile) + AMP + diphosphate</text>
        <dbReference type="Rhea" id="RHEA:11060"/>
        <dbReference type="Rhea" id="RHEA-COMP:9666"/>
        <dbReference type="Rhea" id="RHEA-COMP:9695"/>
        <dbReference type="ChEBI" id="CHEBI:30616"/>
        <dbReference type="ChEBI" id="CHEBI:33019"/>
        <dbReference type="ChEBI" id="CHEBI:58045"/>
        <dbReference type="ChEBI" id="CHEBI:78442"/>
        <dbReference type="ChEBI" id="CHEBI:78528"/>
        <dbReference type="ChEBI" id="CHEBI:456215"/>
        <dbReference type="EC" id="6.1.1.5"/>
    </reaction>
</comment>
<feature type="domain" description="Methionyl/Valyl/Leucyl/Isoleucyl-tRNA synthetase anticodon-binding" evidence="13">
    <location>
        <begin position="690"/>
        <end position="847"/>
    </location>
</feature>
<comment type="subunit">
    <text evidence="10">Monomer.</text>
</comment>
<dbReference type="InterPro" id="IPR014729">
    <property type="entry name" value="Rossmann-like_a/b/a_fold"/>
</dbReference>
<dbReference type="GO" id="GO:0006428">
    <property type="term" value="P:isoleucyl-tRNA aminoacylation"/>
    <property type="evidence" value="ECO:0007669"/>
    <property type="project" value="UniProtKB-UniRule"/>
</dbReference>
<keyword evidence="6 10" id="KW-0648">Protein biosynthesis</keyword>
<evidence type="ECO:0000256" key="1">
    <source>
        <dbReference type="ARBA" id="ARBA00006887"/>
    </source>
</evidence>
<keyword evidence="4 10" id="KW-0547">Nucleotide-binding</keyword>
<dbReference type="GO" id="GO:0004822">
    <property type="term" value="F:isoleucine-tRNA ligase activity"/>
    <property type="evidence" value="ECO:0007669"/>
    <property type="project" value="UniProtKB-UniRule"/>
</dbReference>
<evidence type="ECO:0000259" key="13">
    <source>
        <dbReference type="Pfam" id="PF08264"/>
    </source>
</evidence>
<dbReference type="Gene3D" id="1.10.730.20">
    <property type="match status" value="1"/>
</dbReference>
<dbReference type="InterPro" id="IPR001412">
    <property type="entry name" value="aa-tRNA-synth_I_CS"/>
</dbReference>
<dbReference type="InterPro" id="IPR013155">
    <property type="entry name" value="M/V/L/I-tRNA-synth_anticd-bd"/>
</dbReference>
<dbReference type="PANTHER" id="PTHR42765">
    <property type="entry name" value="SOLEUCYL-TRNA SYNTHETASE"/>
    <property type="match status" value="1"/>
</dbReference>
<keyword evidence="7 10" id="KW-0030">Aminoacyl-tRNA synthetase</keyword>
<dbReference type="Pfam" id="PF08264">
    <property type="entry name" value="Anticodon_1"/>
    <property type="match status" value="1"/>
</dbReference>
<dbReference type="CDD" id="cd07960">
    <property type="entry name" value="Anticodon_Ia_Ile_BEm"/>
    <property type="match status" value="1"/>
</dbReference>
<dbReference type="Gene3D" id="3.40.50.620">
    <property type="entry name" value="HUPs"/>
    <property type="match status" value="2"/>
</dbReference>
<dbReference type="NCBIfam" id="TIGR00392">
    <property type="entry name" value="ileS"/>
    <property type="match status" value="1"/>
</dbReference>
<evidence type="ECO:0000256" key="9">
    <source>
        <dbReference type="ARBA" id="ARBA00048359"/>
    </source>
</evidence>
<dbReference type="PANTHER" id="PTHR42765:SF1">
    <property type="entry name" value="ISOLEUCINE--TRNA LIGASE, MITOCHONDRIAL"/>
    <property type="match status" value="1"/>
</dbReference>
<evidence type="ECO:0000313" key="14">
    <source>
        <dbReference type="EMBL" id="HIS77103.1"/>
    </source>
</evidence>
<feature type="binding site" evidence="10">
    <location>
        <position position="923"/>
    </location>
    <ligand>
        <name>Zn(2+)</name>
        <dbReference type="ChEBI" id="CHEBI:29105"/>
    </ligand>
</feature>
<protein>
    <recommendedName>
        <fullName evidence="10">Isoleucine--tRNA ligase</fullName>
        <ecNumber evidence="10">6.1.1.5</ecNumber>
    </recommendedName>
    <alternativeName>
        <fullName evidence="10">Isoleucyl-tRNA synthetase</fullName>
        <shortName evidence="10">IleRS</shortName>
    </alternativeName>
</protein>
<feature type="domain" description="Aminoacyl-tRNA synthetase class Ia" evidence="11">
    <location>
        <begin position="32"/>
        <end position="646"/>
    </location>
</feature>
<sequence length="931" mass="105136">MPQEKRDYNQTLNLPKTSFDMRAGLPKKEPKFVERWDEMDLYQKLLDRNKEKPLYVLHDGPPYANGDIHLGTSLNKVLKDIIVKYKNMTGFNSPYVPGWDTHGLPTELKALKAIGMDKDKATPAEIRRQCREFAMSYVDIQKKQFMRLGVTGDFKDPYITLKPEFEAEQVKVFGEMAKKGLIYRGMKPVYWCAECGTALAEAEIEYADDPCVTVYVKFKVTDDKGVFSAAGIDVDKTYFVIWTTTTWTLPGNLAVCLGPDIEYTAVKANGEYYIMAKELAPNAMKAAGIEDYEFVGSFTGKELEYMKTAHPFLDRTSLVIVGDHVTLESGTGCVHTAPAFGVEDFDVCKNYPEIELVVPVDASGRQTAEAGDFIAGQTLEESNKTIYARMEKDGSLFASQKITHSYPHCWRCKEPVMFRATDQWFCSVDAIKDDAIKAIESVEWIPEWGEERIKGMVRDRRDWCISRQRKWGVPIPILYCKDCGKPIVNDTTIEAISEMFRKEGSDSWYLKDPSEFLPADFACECGCKEFEKEQDILDVWFDSGTTHAAVLKQRPDLKWPADLYLEGADQYRGWFQSSLLTAVATTGEAPYKAVCTHGWVVDGEGKAMHKSLGNSIAPEEIISQYGADILRLWVASSDYHADIRLSNDILKQLSEAYRKIRNTARYILGNLDGFNPDTDRVSPEELTELDKWAYEQLDALIDKVRAGYDALDYHVAFHAIHNFCVVEMSSFYLDIIKDRLYCEKRDGVLRRAAQTAMYDILSALTRLAAPILVFTCEEIWQHLPASKELDMESVFFNDMPEKANIPVSEAFNEKWSLIYQVRADVLKALEPKRASKEIGKSTDAKITLICGGELYDRLKAVENELAPVFIVSEAEVVKGDSGEFAGETEGLFVTAVLAQGEKCERCWLHDHTVGQNAEHPTLCARCASVVE</sequence>
<dbReference type="FunFam" id="3.40.50.620:FF:000152">
    <property type="entry name" value="Isoleucine--tRNA ligase"/>
    <property type="match status" value="1"/>
</dbReference>
<feature type="domain" description="Zinc finger FPG/IleRS-type" evidence="12">
    <location>
        <begin position="900"/>
        <end position="929"/>
    </location>
</feature>
<dbReference type="PROSITE" id="PS00178">
    <property type="entry name" value="AA_TRNA_LIGASE_I"/>
    <property type="match status" value="1"/>
</dbReference>
<evidence type="ECO:0000256" key="3">
    <source>
        <dbReference type="ARBA" id="ARBA00022598"/>
    </source>
</evidence>
<dbReference type="InterPro" id="IPR002301">
    <property type="entry name" value="Ile-tRNA-ligase"/>
</dbReference>
<evidence type="ECO:0000256" key="6">
    <source>
        <dbReference type="ARBA" id="ARBA00022917"/>
    </source>
</evidence>
<feature type="binding site" evidence="10">
    <location>
        <position position="906"/>
    </location>
    <ligand>
        <name>Zn(2+)</name>
        <dbReference type="ChEBI" id="CHEBI:29105"/>
    </ligand>
</feature>
<comment type="domain">
    <text evidence="10">IleRS has two distinct active sites: one for aminoacylation and one for editing. The misactivated valine is translocated from the active site to the editing site, which sterically excludes the correctly activated isoleucine. The single editing site contains two valyl binding pockets, one specific for each substrate (Val-AMP or Val-tRNA(Ile)).</text>
</comment>
<reference evidence="14" key="2">
    <citation type="journal article" date="2021" name="PeerJ">
        <title>Extensive microbial diversity within the chicken gut microbiome revealed by metagenomics and culture.</title>
        <authorList>
            <person name="Gilroy R."/>
            <person name="Ravi A."/>
            <person name="Getino M."/>
            <person name="Pursley I."/>
            <person name="Horton D.L."/>
            <person name="Alikhan N.F."/>
            <person name="Baker D."/>
            <person name="Gharbi K."/>
            <person name="Hall N."/>
            <person name="Watson M."/>
            <person name="Adriaenssens E.M."/>
            <person name="Foster-Nyarko E."/>
            <person name="Jarju S."/>
            <person name="Secka A."/>
            <person name="Antonio M."/>
            <person name="Oren A."/>
            <person name="Chaudhuri R.R."/>
            <person name="La Ragione R."/>
            <person name="Hildebrand F."/>
            <person name="Pallen M.J."/>
        </authorList>
    </citation>
    <scope>NUCLEOTIDE SEQUENCE</scope>
    <source>
        <strain evidence="14">CHK199-13235</strain>
    </source>
</reference>
<dbReference type="InterPro" id="IPR009080">
    <property type="entry name" value="tRNAsynth_Ia_anticodon-bd"/>
</dbReference>
<dbReference type="GO" id="GO:0005829">
    <property type="term" value="C:cytosol"/>
    <property type="evidence" value="ECO:0007669"/>
    <property type="project" value="TreeGrafter"/>
</dbReference>
<dbReference type="SUPFAM" id="SSF50677">
    <property type="entry name" value="ValRS/IleRS/LeuRS editing domain"/>
    <property type="match status" value="1"/>
</dbReference>
<evidence type="ECO:0000256" key="7">
    <source>
        <dbReference type="ARBA" id="ARBA00023146"/>
    </source>
</evidence>
<dbReference type="Gene3D" id="1.10.10.830">
    <property type="entry name" value="Ile-tRNA synthetase CP2 domain-like"/>
    <property type="match status" value="1"/>
</dbReference>
<keyword evidence="10" id="KW-0862">Zinc</keyword>
<comment type="caution">
    <text evidence="14">The sequence shown here is derived from an EMBL/GenBank/DDBJ whole genome shotgun (WGS) entry which is preliminary data.</text>
</comment>
<reference evidence="14" key="1">
    <citation type="submission" date="2020-10" db="EMBL/GenBank/DDBJ databases">
        <authorList>
            <person name="Gilroy R."/>
        </authorList>
    </citation>
    <scope>NUCLEOTIDE SEQUENCE</scope>
    <source>
        <strain evidence="14">CHK199-13235</strain>
    </source>
</reference>
<evidence type="ECO:0000256" key="4">
    <source>
        <dbReference type="ARBA" id="ARBA00022741"/>
    </source>
</evidence>
<accession>A0A9D1FPB4</accession>
<dbReference type="InterPro" id="IPR010663">
    <property type="entry name" value="Znf_FPG/IleRS"/>
</dbReference>
<dbReference type="Pfam" id="PF00133">
    <property type="entry name" value="tRNA-synt_1"/>
    <property type="match status" value="1"/>
</dbReference>
<feature type="short sequence motif" description="'KMSKS' region" evidence="10">
    <location>
        <begin position="607"/>
        <end position="611"/>
    </location>
</feature>
<feature type="binding site" evidence="10">
    <location>
        <position position="566"/>
    </location>
    <ligand>
        <name>L-isoleucyl-5'-AMP</name>
        <dbReference type="ChEBI" id="CHEBI:178002"/>
    </ligand>
</feature>
<keyword evidence="10" id="KW-0479">Metal-binding</keyword>
<dbReference type="FunFam" id="1.10.730.20:FF:000001">
    <property type="entry name" value="Isoleucine--tRNA ligase"/>
    <property type="match status" value="1"/>
</dbReference>
<feature type="binding site" evidence="10">
    <location>
        <position position="610"/>
    </location>
    <ligand>
        <name>ATP</name>
        <dbReference type="ChEBI" id="CHEBI:30616"/>
    </ligand>
</feature>
<dbReference type="GO" id="GO:0005524">
    <property type="term" value="F:ATP binding"/>
    <property type="evidence" value="ECO:0007669"/>
    <property type="project" value="UniProtKB-UniRule"/>
</dbReference>
<keyword evidence="5 10" id="KW-0067">ATP-binding</keyword>
<dbReference type="SUPFAM" id="SSF52374">
    <property type="entry name" value="Nucleotidylyl transferase"/>
    <property type="match status" value="1"/>
</dbReference>
<dbReference type="GO" id="GO:0000049">
    <property type="term" value="F:tRNA binding"/>
    <property type="evidence" value="ECO:0007669"/>
    <property type="project" value="InterPro"/>
</dbReference>
<evidence type="ECO:0000259" key="11">
    <source>
        <dbReference type="Pfam" id="PF00133"/>
    </source>
</evidence>
<feature type="binding site" evidence="10">
    <location>
        <position position="926"/>
    </location>
    <ligand>
        <name>Zn(2+)</name>
        <dbReference type="ChEBI" id="CHEBI:29105"/>
    </ligand>
</feature>
<dbReference type="GO" id="GO:0008270">
    <property type="term" value="F:zinc ion binding"/>
    <property type="evidence" value="ECO:0007669"/>
    <property type="project" value="UniProtKB-UniRule"/>
</dbReference>
<dbReference type="Pfam" id="PF06827">
    <property type="entry name" value="zf-FPG_IleRS"/>
    <property type="match status" value="1"/>
</dbReference>
<dbReference type="PRINTS" id="PR00984">
    <property type="entry name" value="TRNASYNTHILE"/>
</dbReference>
<evidence type="ECO:0000256" key="2">
    <source>
        <dbReference type="ARBA" id="ARBA00022490"/>
    </source>
</evidence>
<comment type="similarity">
    <text evidence="1 10">Belongs to the class-I aminoacyl-tRNA synthetase family. IleS type 1 subfamily.</text>
</comment>
<dbReference type="InterPro" id="IPR023585">
    <property type="entry name" value="Ile-tRNA-ligase_type1"/>
</dbReference>
<name>A0A9D1FPB4_9FIRM</name>
<gene>
    <name evidence="10 14" type="primary">ileS</name>
    <name evidence="14" type="ORF">IAB51_09920</name>
</gene>
<keyword evidence="2 10" id="KW-0963">Cytoplasm</keyword>
<dbReference type="AlphaFoldDB" id="A0A9D1FPB4"/>
<dbReference type="InterPro" id="IPR009008">
    <property type="entry name" value="Val/Leu/Ile-tRNA-synth_edit"/>
</dbReference>
<organism evidence="14 15">
    <name type="scientific">Candidatus Merdivicinus excrementipullorum</name>
    <dbReference type="NCBI Taxonomy" id="2840867"/>
    <lineage>
        <taxon>Bacteria</taxon>
        <taxon>Bacillati</taxon>
        <taxon>Bacillota</taxon>
        <taxon>Clostridia</taxon>
        <taxon>Eubacteriales</taxon>
        <taxon>Oscillospiraceae</taxon>
        <taxon>Oscillospiraceae incertae sedis</taxon>
        <taxon>Candidatus Merdivicinus</taxon>
    </lineage>
</organism>
<dbReference type="InterPro" id="IPR050081">
    <property type="entry name" value="Ile-tRNA_ligase"/>
</dbReference>
<evidence type="ECO:0000256" key="8">
    <source>
        <dbReference type="ARBA" id="ARBA00025217"/>
    </source>
</evidence>
<comment type="function">
    <text evidence="8 10">Catalyzes the attachment of isoleucine to tRNA(Ile). As IleRS can inadvertently accommodate and process structurally similar amino acids such as valine, to avoid such errors it has two additional distinct tRNA(Ile)-dependent editing activities. One activity is designated as 'pretransfer' editing and involves the hydrolysis of activated Val-AMP. The other activity is designated 'posttransfer' editing and involves deacylation of mischarged Val-tRNA(Ile).</text>
</comment>
<evidence type="ECO:0000256" key="10">
    <source>
        <dbReference type="HAMAP-Rule" id="MF_02002"/>
    </source>
</evidence>
<dbReference type="Proteomes" id="UP000824002">
    <property type="component" value="Unassembled WGS sequence"/>
</dbReference>
<keyword evidence="3 10" id="KW-0436">Ligase</keyword>
<dbReference type="EC" id="6.1.1.5" evidence="10"/>
<feature type="short sequence motif" description="'HIGH' region" evidence="10">
    <location>
        <begin position="62"/>
        <end position="72"/>
    </location>
</feature>